<dbReference type="EMBL" id="JBHSQJ010000068">
    <property type="protein sequence ID" value="MFC5908887.1"/>
    <property type="molecule type" value="Genomic_DNA"/>
</dbReference>
<protein>
    <submittedName>
        <fullName evidence="7">SsgA family sporulation/cell division regulator</fullName>
    </submittedName>
</protein>
<evidence type="ECO:0000256" key="1">
    <source>
        <dbReference type="ARBA" id="ARBA00004431"/>
    </source>
</evidence>
<keyword evidence="6" id="KW-0131">Cell cycle</keyword>
<dbReference type="InterPro" id="IPR038658">
    <property type="entry name" value="SsgB_sf"/>
</dbReference>
<evidence type="ECO:0000256" key="6">
    <source>
        <dbReference type="ARBA" id="ARBA00023306"/>
    </source>
</evidence>
<evidence type="ECO:0000313" key="7">
    <source>
        <dbReference type="EMBL" id="MFC5908887.1"/>
    </source>
</evidence>
<evidence type="ECO:0000313" key="8">
    <source>
        <dbReference type="Proteomes" id="UP001596174"/>
    </source>
</evidence>
<keyword evidence="5" id="KW-0717">Septation</keyword>
<proteinExistence type="inferred from homology"/>
<comment type="caution">
    <text evidence="7">The sequence shown here is derived from an EMBL/GenBank/DDBJ whole genome shotgun (WGS) entry which is preliminary data.</text>
</comment>
<keyword evidence="4" id="KW-0749">Sporulation</keyword>
<evidence type="ECO:0000256" key="5">
    <source>
        <dbReference type="ARBA" id="ARBA00023210"/>
    </source>
</evidence>
<gene>
    <name evidence="7" type="ORF">ACFP3V_16890</name>
</gene>
<organism evidence="7 8">
    <name type="scientific">Streptacidiphilus monticola</name>
    <dbReference type="NCBI Taxonomy" id="2161674"/>
    <lineage>
        <taxon>Bacteria</taxon>
        <taxon>Bacillati</taxon>
        <taxon>Actinomycetota</taxon>
        <taxon>Actinomycetes</taxon>
        <taxon>Kitasatosporales</taxon>
        <taxon>Streptomycetaceae</taxon>
        <taxon>Streptacidiphilus</taxon>
    </lineage>
</organism>
<accession>A0ABW1G5T7</accession>
<comment type="subcellular location">
    <subcellularLocation>
        <location evidence="1">Cell septum</location>
    </subcellularLocation>
</comment>
<evidence type="ECO:0000256" key="3">
    <source>
        <dbReference type="ARBA" id="ARBA00022618"/>
    </source>
</evidence>
<dbReference type="Pfam" id="PF04686">
    <property type="entry name" value="SsgA"/>
    <property type="match status" value="1"/>
</dbReference>
<evidence type="ECO:0000256" key="4">
    <source>
        <dbReference type="ARBA" id="ARBA00022969"/>
    </source>
</evidence>
<comment type="similarity">
    <text evidence="2">Belongs to the SsgA family.</text>
</comment>
<dbReference type="Proteomes" id="UP001596174">
    <property type="component" value="Unassembled WGS sequence"/>
</dbReference>
<sequence>MAGTVEFPVLVRLIGRGPRESAGVGCLLRYLPEDPFAVHLQFPGALTEDGEDAVWVFSRELLTRGAAGARVGDGDVRVLPGRPGRTYIQLRSGTGAALLEVETERLHEFVRASEDCVPPGAESGWLDWDAELTRLLYD</sequence>
<reference evidence="8" key="1">
    <citation type="journal article" date="2019" name="Int. J. Syst. Evol. Microbiol.">
        <title>The Global Catalogue of Microorganisms (GCM) 10K type strain sequencing project: providing services to taxonomists for standard genome sequencing and annotation.</title>
        <authorList>
            <consortium name="The Broad Institute Genomics Platform"/>
            <consortium name="The Broad Institute Genome Sequencing Center for Infectious Disease"/>
            <person name="Wu L."/>
            <person name="Ma J."/>
        </authorList>
    </citation>
    <scope>NUCLEOTIDE SEQUENCE [LARGE SCALE GENOMIC DNA]</scope>
    <source>
        <strain evidence="8">JCM 4816</strain>
    </source>
</reference>
<keyword evidence="3" id="KW-0132">Cell division</keyword>
<keyword evidence="8" id="KW-1185">Reference proteome</keyword>
<dbReference type="InterPro" id="IPR006776">
    <property type="entry name" value="SsgB"/>
</dbReference>
<dbReference type="RefSeq" id="WP_380584183.1">
    <property type="nucleotide sequence ID" value="NZ_JBHSQJ010000068.1"/>
</dbReference>
<name>A0ABW1G5T7_9ACTN</name>
<evidence type="ECO:0000256" key="2">
    <source>
        <dbReference type="ARBA" id="ARBA00009323"/>
    </source>
</evidence>
<dbReference type="Gene3D" id="2.30.31.20">
    <property type="entry name" value="Sporulation-specific cell division protein SsgB"/>
    <property type="match status" value="1"/>
</dbReference>